<keyword evidence="5" id="KW-1185">Reference proteome</keyword>
<dbReference type="InterPro" id="IPR039109">
    <property type="entry name" value="Ribosomal_eL30-like"/>
</dbReference>
<gene>
    <name evidence="4" type="ORF">Pcinc_025305</name>
</gene>
<accession>A0AAE1KD75</accession>
<comment type="caution">
    <text evidence="4">The sequence shown here is derived from an EMBL/GenBank/DDBJ whole genome shotgun (WGS) entry which is preliminary data.</text>
</comment>
<dbReference type="Pfam" id="PF01248">
    <property type="entry name" value="Ribosomal_L7Ae"/>
    <property type="match status" value="1"/>
</dbReference>
<name>A0AAE1KD75_PETCI</name>
<dbReference type="PANTHER" id="PTHR11449">
    <property type="entry name" value="RIBOSOMAL PROTEIN L30"/>
    <property type="match status" value="1"/>
</dbReference>
<sequence length="70" mass="7902">MTLILSEQCQLNNCRKSEMEYYAMLAKTGVYHYSGGNTDLVTACGKYFRVCSFAITDPDDSDIIRTMSTE</sequence>
<keyword evidence="2" id="KW-0687">Ribonucleoprotein</keyword>
<evidence type="ECO:0000256" key="1">
    <source>
        <dbReference type="ARBA" id="ARBA00022980"/>
    </source>
</evidence>
<dbReference type="GO" id="GO:1990904">
    <property type="term" value="C:ribonucleoprotein complex"/>
    <property type="evidence" value="ECO:0007669"/>
    <property type="project" value="UniProtKB-KW"/>
</dbReference>
<evidence type="ECO:0000313" key="4">
    <source>
        <dbReference type="EMBL" id="KAK3869378.1"/>
    </source>
</evidence>
<dbReference type="AlphaFoldDB" id="A0AAE1KD75"/>
<evidence type="ECO:0000259" key="3">
    <source>
        <dbReference type="Pfam" id="PF01248"/>
    </source>
</evidence>
<proteinExistence type="predicted"/>
<evidence type="ECO:0000256" key="2">
    <source>
        <dbReference type="ARBA" id="ARBA00023274"/>
    </source>
</evidence>
<protein>
    <recommendedName>
        <fullName evidence="3">Ribosomal protein eL8/eL30/eS12/Gadd45 domain-containing protein</fullName>
    </recommendedName>
</protein>
<evidence type="ECO:0000313" key="5">
    <source>
        <dbReference type="Proteomes" id="UP001286313"/>
    </source>
</evidence>
<dbReference type="Gene3D" id="3.30.1330.30">
    <property type="match status" value="1"/>
</dbReference>
<dbReference type="InterPro" id="IPR004038">
    <property type="entry name" value="Ribosomal_eL8/eL30/eS12/Gad45"/>
</dbReference>
<dbReference type="GO" id="GO:0003723">
    <property type="term" value="F:RNA binding"/>
    <property type="evidence" value="ECO:0007669"/>
    <property type="project" value="InterPro"/>
</dbReference>
<dbReference type="GO" id="GO:0005840">
    <property type="term" value="C:ribosome"/>
    <property type="evidence" value="ECO:0007669"/>
    <property type="project" value="UniProtKB-KW"/>
</dbReference>
<keyword evidence="1" id="KW-0689">Ribosomal protein</keyword>
<dbReference type="InterPro" id="IPR029064">
    <property type="entry name" value="Ribosomal_eL30-like_sf"/>
</dbReference>
<organism evidence="4 5">
    <name type="scientific">Petrolisthes cinctipes</name>
    <name type="common">Flat porcelain crab</name>
    <dbReference type="NCBI Taxonomy" id="88211"/>
    <lineage>
        <taxon>Eukaryota</taxon>
        <taxon>Metazoa</taxon>
        <taxon>Ecdysozoa</taxon>
        <taxon>Arthropoda</taxon>
        <taxon>Crustacea</taxon>
        <taxon>Multicrustacea</taxon>
        <taxon>Malacostraca</taxon>
        <taxon>Eumalacostraca</taxon>
        <taxon>Eucarida</taxon>
        <taxon>Decapoda</taxon>
        <taxon>Pleocyemata</taxon>
        <taxon>Anomura</taxon>
        <taxon>Galatheoidea</taxon>
        <taxon>Porcellanidae</taxon>
        <taxon>Petrolisthes</taxon>
    </lineage>
</organism>
<dbReference type="EMBL" id="JAWQEG010002845">
    <property type="protein sequence ID" value="KAK3869378.1"/>
    <property type="molecule type" value="Genomic_DNA"/>
</dbReference>
<reference evidence="4" key="1">
    <citation type="submission" date="2023-10" db="EMBL/GenBank/DDBJ databases">
        <title>Genome assemblies of two species of porcelain crab, Petrolisthes cinctipes and Petrolisthes manimaculis (Anomura: Porcellanidae).</title>
        <authorList>
            <person name="Angst P."/>
        </authorList>
    </citation>
    <scope>NUCLEOTIDE SEQUENCE</scope>
    <source>
        <strain evidence="4">PB745_01</strain>
        <tissue evidence="4">Gill</tissue>
    </source>
</reference>
<dbReference type="Proteomes" id="UP001286313">
    <property type="component" value="Unassembled WGS sequence"/>
</dbReference>
<feature type="domain" description="Ribosomal protein eL8/eL30/eS12/Gadd45" evidence="3">
    <location>
        <begin position="15"/>
        <end position="64"/>
    </location>
</feature>
<dbReference type="SUPFAM" id="SSF55315">
    <property type="entry name" value="L30e-like"/>
    <property type="match status" value="1"/>
</dbReference>